<dbReference type="Proteomes" id="UP001070352">
    <property type="component" value="Unassembled WGS sequence"/>
</dbReference>
<comment type="caution">
    <text evidence="1">The sequence shown here is derived from an EMBL/GenBank/DDBJ whole genome shotgun (WGS) entry which is preliminary data.</text>
</comment>
<dbReference type="RefSeq" id="WP_041906811.1">
    <property type="nucleotide sequence ID" value="NZ_JARSKC010000008.1"/>
</dbReference>
<reference evidence="1" key="1">
    <citation type="submission" date="2022-02" db="EMBL/GenBank/DDBJ databases">
        <title>Crop Bioprotection Bacillus Genome Sequencing.</title>
        <authorList>
            <person name="Dunlap C."/>
        </authorList>
    </citation>
    <scope>NUCLEOTIDE SEQUENCE</scope>
    <source>
        <strain evidence="1">M18B4</strain>
    </source>
</reference>
<sequence>MKQFTISIEELLFCFYSEGFFEQGMALKQAYFPEIEDEQLGALFEAACRSLLAKDAAEYRNHQYRLKDEYCPFIHVLNDADYTVKLSKFDGLGAEQNVSCHVSKFGTYSHELLFDEQIHRITKIESSEGLLAKTDEFLHIIDTEDKRESVVTLTSNAFEKLLEGASDSPSYLKEFLEKHDHQEDVTRFVNDLALRKGKMDTLMRLTYDKDNAPEVAEMVFVLPGARHTWLVTGITQNEFSVLPAHKDVVNQIISKSE</sequence>
<evidence type="ECO:0000313" key="1">
    <source>
        <dbReference type="EMBL" id="MCY8121542.1"/>
    </source>
</evidence>
<organism evidence="1 2">
    <name type="scientific">Bacillus spizizenii</name>
    <name type="common">Bacillus subtilis subsp. spizizenii</name>
    <dbReference type="NCBI Taxonomy" id="96241"/>
    <lineage>
        <taxon>Bacteria</taxon>
        <taxon>Bacillati</taxon>
        <taxon>Bacillota</taxon>
        <taxon>Bacilli</taxon>
        <taxon>Bacillales</taxon>
        <taxon>Bacillaceae</taxon>
        <taxon>Bacillus</taxon>
    </lineage>
</organism>
<evidence type="ECO:0000313" key="2">
    <source>
        <dbReference type="Proteomes" id="UP001070352"/>
    </source>
</evidence>
<accession>A0A9Q4DTD5</accession>
<name>A0A9Q4DTD5_BACSC</name>
<gene>
    <name evidence="1" type="ORF">MOC45_13135</name>
</gene>
<protein>
    <submittedName>
        <fullName evidence="1">Uncharacterized protein</fullName>
    </submittedName>
</protein>
<dbReference type="AlphaFoldDB" id="A0A9Q4DTD5"/>
<dbReference type="EMBL" id="JALANJ010000018">
    <property type="protein sequence ID" value="MCY8121542.1"/>
    <property type="molecule type" value="Genomic_DNA"/>
</dbReference>
<proteinExistence type="predicted"/>